<dbReference type="Gene3D" id="3.40.50.300">
    <property type="entry name" value="P-loop containing nucleotide triphosphate hydrolases"/>
    <property type="match status" value="1"/>
</dbReference>
<dbReference type="GO" id="GO:0016887">
    <property type="term" value="F:ATP hydrolysis activity"/>
    <property type="evidence" value="ECO:0007669"/>
    <property type="project" value="InterPro"/>
</dbReference>
<dbReference type="InterPro" id="IPR027417">
    <property type="entry name" value="P-loop_NTPase"/>
</dbReference>
<dbReference type="Pfam" id="PF12399">
    <property type="entry name" value="BCA_ABC_TP_C"/>
    <property type="match status" value="1"/>
</dbReference>
<evidence type="ECO:0000259" key="4">
    <source>
        <dbReference type="PROSITE" id="PS50893"/>
    </source>
</evidence>
<keyword evidence="6" id="KW-1185">Reference proteome</keyword>
<dbReference type="PANTHER" id="PTHR45772">
    <property type="entry name" value="CONSERVED COMPONENT OF ABC TRANSPORTER FOR NATURAL AMINO ACIDS-RELATED"/>
    <property type="match status" value="1"/>
</dbReference>
<evidence type="ECO:0000313" key="6">
    <source>
        <dbReference type="Proteomes" id="UP000011744"/>
    </source>
</evidence>
<dbReference type="Pfam" id="PF00005">
    <property type="entry name" value="ABC_tran"/>
    <property type="match status" value="1"/>
</dbReference>
<dbReference type="PANTHER" id="PTHR45772:SF2">
    <property type="entry name" value="ABC TRANSPORTER ATP-BINDING PROTEIN"/>
    <property type="match status" value="1"/>
</dbReference>
<dbReference type="eggNOG" id="COG0411">
    <property type="taxonomic scope" value="Bacteria"/>
</dbReference>
<protein>
    <submittedName>
        <fullName evidence="5">ABC transporter</fullName>
    </submittedName>
</protein>
<dbReference type="InterPro" id="IPR003593">
    <property type="entry name" value="AAA+_ATPase"/>
</dbReference>
<dbReference type="EMBL" id="AONQ01000079">
    <property type="protein sequence ID" value="EME68150.1"/>
    <property type="molecule type" value="Genomic_DNA"/>
</dbReference>
<dbReference type="RefSeq" id="WP_008621086.1">
    <property type="nucleotide sequence ID" value="NZ_AONQ01000079.1"/>
</dbReference>
<evidence type="ECO:0000256" key="3">
    <source>
        <dbReference type="ARBA" id="ARBA00022840"/>
    </source>
</evidence>
<dbReference type="SUPFAM" id="SSF52540">
    <property type="entry name" value="P-loop containing nucleoside triphosphate hydrolases"/>
    <property type="match status" value="1"/>
</dbReference>
<gene>
    <name evidence="5" type="ORF">H261_19883</name>
</gene>
<dbReference type="CDD" id="cd03219">
    <property type="entry name" value="ABC_Mj1267_LivG_branched"/>
    <property type="match status" value="1"/>
</dbReference>
<dbReference type="GO" id="GO:0005524">
    <property type="term" value="F:ATP binding"/>
    <property type="evidence" value="ECO:0007669"/>
    <property type="project" value="UniProtKB-KW"/>
</dbReference>
<dbReference type="PROSITE" id="PS50893">
    <property type="entry name" value="ABC_TRANSPORTER_2"/>
    <property type="match status" value="1"/>
</dbReference>
<dbReference type="AlphaFoldDB" id="M2Z1L1"/>
<keyword evidence="2" id="KW-0547">Nucleotide-binding</keyword>
<dbReference type="GO" id="GO:0005886">
    <property type="term" value="C:plasma membrane"/>
    <property type="evidence" value="ECO:0007669"/>
    <property type="project" value="TreeGrafter"/>
</dbReference>
<keyword evidence="1" id="KW-0813">Transport</keyword>
<dbReference type="OrthoDB" id="9779872at2"/>
<evidence type="ECO:0000313" key="5">
    <source>
        <dbReference type="EMBL" id="EME68150.1"/>
    </source>
</evidence>
<sequence>MVGSAPILETRKLTRFFGPVRVTGDVDFALHPGERRAIIGPNGAGKTTFVNLLSGRLAPSSGQVLLAGQNVTAMSEAGRIKQGMGRTFQITSLFPNLSVRKNVFLAVAEHEGVAWSMFRSAAAHRDQFERVDELLGRVGLADVAEVKAQDLPYGRQRLLEIAVALALRPKVLLLDEPAAGIPTSESHIILSILDTLPKDIAVLLIDHDMDLVFRFAQRITVLVQGSIMVEGTPAEIAANERVRKIYLGESDHAAA</sequence>
<dbReference type="InterPro" id="IPR032823">
    <property type="entry name" value="BCA_ABC_TP_C"/>
</dbReference>
<reference evidence="5 6" key="1">
    <citation type="journal article" date="2014" name="Genome Announc.">
        <title>Draft Genome Sequence of Magnetospirillum sp. Strain SO-1, a Freshwater Magnetotactic Bacterium Isolated from the Ol'khovka River, Russia.</title>
        <authorList>
            <person name="Grouzdev D.S."/>
            <person name="Dziuba M.V."/>
            <person name="Sukhacheva M.S."/>
            <person name="Mardanov A.V."/>
            <person name="Beletskiy A.V."/>
            <person name="Kuznetsov B.B."/>
            <person name="Skryabin K.G."/>
        </authorList>
    </citation>
    <scope>NUCLEOTIDE SEQUENCE [LARGE SCALE GENOMIC DNA]</scope>
    <source>
        <strain evidence="5 6">SO-1</strain>
    </source>
</reference>
<comment type="caution">
    <text evidence="5">The sequence shown here is derived from an EMBL/GenBank/DDBJ whole genome shotgun (WGS) entry which is preliminary data.</text>
</comment>
<dbReference type="Proteomes" id="UP000011744">
    <property type="component" value="Unassembled WGS sequence"/>
</dbReference>
<dbReference type="InterPro" id="IPR003439">
    <property type="entry name" value="ABC_transporter-like_ATP-bd"/>
</dbReference>
<organism evidence="5 6">
    <name type="scientific">Paramagnetospirillum caucaseum</name>
    <dbReference type="NCBI Taxonomy" id="1244869"/>
    <lineage>
        <taxon>Bacteria</taxon>
        <taxon>Pseudomonadati</taxon>
        <taxon>Pseudomonadota</taxon>
        <taxon>Alphaproteobacteria</taxon>
        <taxon>Rhodospirillales</taxon>
        <taxon>Magnetospirillaceae</taxon>
        <taxon>Paramagnetospirillum</taxon>
    </lineage>
</organism>
<feature type="domain" description="ABC transporter" evidence="4">
    <location>
        <begin position="8"/>
        <end position="249"/>
    </location>
</feature>
<proteinExistence type="predicted"/>
<evidence type="ECO:0000256" key="2">
    <source>
        <dbReference type="ARBA" id="ARBA00022741"/>
    </source>
</evidence>
<dbReference type="STRING" id="1244869.H261_19883"/>
<dbReference type="SMART" id="SM00382">
    <property type="entry name" value="AAA"/>
    <property type="match status" value="1"/>
</dbReference>
<dbReference type="PATRIC" id="fig|1244869.3.peg.3956"/>
<accession>M2Z1L1</accession>
<name>M2Z1L1_9PROT</name>
<keyword evidence="3" id="KW-0067">ATP-binding</keyword>
<evidence type="ECO:0000256" key="1">
    <source>
        <dbReference type="ARBA" id="ARBA00022448"/>
    </source>
</evidence>
<dbReference type="InterPro" id="IPR051120">
    <property type="entry name" value="ABC_AA/LPS_Transport"/>
</dbReference>